<keyword evidence="3" id="KW-1185">Reference proteome</keyword>
<gene>
    <name evidence="2" type="ORF">ACFOFO_01615</name>
</gene>
<reference evidence="3" key="1">
    <citation type="journal article" date="2019" name="Int. J. Syst. Evol. Microbiol.">
        <title>The Global Catalogue of Microorganisms (GCM) 10K type strain sequencing project: providing services to taxonomists for standard genome sequencing and annotation.</title>
        <authorList>
            <consortium name="The Broad Institute Genomics Platform"/>
            <consortium name="The Broad Institute Genome Sequencing Center for Infectious Disease"/>
            <person name="Wu L."/>
            <person name="Ma J."/>
        </authorList>
    </citation>
    <scope>NUCLEOTIDE SEQUENCE [LARGE SCALE GENOMIC DNA]</scope>
    <source>
        <strain evidence="3">KCTC 42986</strain>
    </source>
</reference>
<evidence type="ECO:0000256" key="1">
    <source>
        <dbReference type="ARBA" id="ARBA00022729"/>
    </source>
</evidence>
<accession>A0ABV7EVC5</accession>
<dbReference type="InterPro" id="IPR038404">
    <property type="entry name" value="TRAP_DctP_sf"/>
</dbReference>
<organism evidence="2 3">
    <name type="scientific">Undibacterium arcticum</name>
    <dbReference type="NCBI Taxonomy" id="1762892"/>
    <lineage>
        <taxon>Bacteria</taxon>
        <taxon>Pseudomonadati</taxon>
        <taxon>Pseudomonadota</taxon>
        <taxon>Betaproteobacteria</taxon>
        <taxon>Burkholderiales</taxon>
        <taxon>Oxalobacteraceae</taxon>
        <taxon>Undibacterium</taxon>
    </lineage>
</organism>
<proteinExistence type="predicted"/>
<dbReference type="InterPro" id="IPR018389">
    <property type="entry name" value="DctP_fam"/>
</dbReference>
<dbReference type="Proteomes" id="UP001595530">
    <property type="component" value="Unassembled WGS sequence"/>
</dbReference>
<keyword evidence="1" id="KW-0732">Signal</keyword>
<name>A0ABV7EVC5_9BURK</name>
<sequence>MITFSHVVARDVPKGKGAESFKKLEEKATKGHVKVNVFPNRRLYEDNEEPKGLQLDSCAPALHAYSKSLLHLDK</sequence>
<dbReference type="Gene3D" id="3.40.190.170">
    <property type="entry name" value="Bacterial extracellular solute-binding protein, family 7"/>
    <property type="match status" value="1"/>
</dbReference>
<dbReference type="Pfam" id="PF03480">
    <property type="entry name" value="DctP"/>
    <property type="match status" value="1"/>
</dbReference>
<dbReference type="RefSeq" id="WP_390328931.1">
    <property type="nucleotide sequence ID" value="NZ_JBHRTP010000004.1"/>
</dbReference>
<protein>
    <submittedName>
        <fullName evidence="2">Uncharacterized protein</fullName>
    </submittedName>
</protein>
<dbReference type="EMBL" id="JBHRTP010000004">
    <property type="protein sequence ID" value="MFC3106669.1"/>
    <property type="molecule type" value="Genomic_DNA"/>
</dbReference>
<evidence type="ECO:0000313" key="3">
    <source>
        <dbReference type="Proteomes" id="UP001595530"/>
    </source>
</evidence>
<comment type="caution">
    <text evidence="2">The sequence shown here is derived from an EMBL/GenBank/DDBJ whole genome shotgun (WGS) entry which is preliminary data.</text>
</comment>
<evidence type="ECO:0000313" key="2">
    <source>
        <dbReference type="EMBL" id="MFC3106669.1"/>
    </source>
</evidence>